<evidence type="ECO:0000313" key="3">
    <source>
        <dbReference type="Proteomes" id="UP000198923"/>
    </source>
</evidence>
<keyword evidence="3" id="KW-1185">Reference proteome</keyword>
<dbReference type="RefSeq" id="WP_093174483.1">
    <property type="nucleotide sequence ID" value="NZ_FNCN01000037.1"/>
</dbReference>
<dbReference type="Proteomes" id="UP000198923">
    <property type="component" value="Unassembled WGS sequence"/>
</dbReference>
<sequence length="88" mass="9546">MLKRLLVAAVVAASTLVVSGTISTQSANASGPLSISADRSAVSPGIAKASCRWVDRYGDWCKQCYKYGKWRLEYCKDKDESDNGYGGY</sequence>
<dbReference type="AlphaFoldDB" id="A0A1G8II75"/>
<organism evidence="2 3">
    <name type="scientific">Sinosporangium album</name>
    <dbReference type="NCBI Taxonomy" id="504805"/>
    <lineage>
        <taxon>Bacteria</taxon>
        <taxon>Bacillati</taxon>
        <taxon>Actinomycetota</taxon>
        <taxon>Actinomycetes</taxon>
        <taxon>Streptosporangiales</taxon>
        <taxon>Streptosporangiaceae</taxon>
        <taxon>Sinosporangium</taxon>
    </lineage>
</organism>
<dbReference type="OrthoDB" id="10013047at2"/>
<feature type="chain" id="PRO_5011432576" evidence="1">
    <location>
        <begin position="30"/>
        <end position="88"/>
    </location>
</feature>
<feature type="signal peptide" evidence="1">
    <location>
        <begin position="1"/>
        <end position="29"/>
    </location>
</feature>
<reference evidence="2 3" key="1">
    <citation type="submission" date="2016-10" db="EMBL/GenBank/DDBJ databases">
        <authorList>
            <person name="de Groot N.N."/>
        </authorList>
    </citation>
    <scope>NUCLEOTIDE SEQUENCE [LARGE SCALE GENOMIC DNA]</scope>
    <source>
        <strain evidence="2 3">CPCC 201354</strain>
    </source>
</reference>
<dbReference type="EMBL" id="FNCN01000037">
    <property type="protein sequence ID" value="SDI18605.1"/>
    <property type="molecule type" value="Genomic_DNA"/>
</dbReference>
<gene>
    <name evidence="2" type="ORF">SAMN05421505_13738</name>
</gene>
<protein>
    <submittedName>
        <fullName evidence="2">Uncharacterized protein</fullName>
    </submittedName>
</protein>
<proteinExistence type="predicted"/>
<accession>A0A1G8II75</accession>
<name>A0A1G8II75_9ACTN</name>
<evidence type="ECO:0000313" key="2">
    <source>
        <dbReference type="EMBL" id="SDI18605.1"/>
    </source>
</evidence>
<keyword evidence="1" id="KW-0732">Signal</keyword>
<evidence type="ECO:0000256" key="1">
    <source>
        <dbReference type="SAM" id="SignalP"/>
    </source>
</evidence>